<sequence length="159" mass="18602">TAIAMQTLNNKRKKEVIVLQDKSTKTKLLRQAHTRKNKKLRREQKQTEMLRSPNDDILLVINDIIFDPSRHRIQSAIRKLSAIDNIYYLEREWRSVPLCPSDRISSKKIRTQYNISAKDLLIEMLLREASTSNNSIDLPEIPPDFLSLVYSDIIKEKNN</sequence>
<name>A0ACA9SMW2_9GLOM</name>
<organism evidence="1 2">
    <name type="scientific">Racocetra persica</name>
    <dbReference type="NCBI Taxonomy" id="160502"/>
    <lineage>
        <taxon>Eukaryota</taxon>
        <taxon>Fungi</taxon>
        <taxon>Fungi incertae sedis</taxon>
        <taxon>Mucoromycota</taxon>
        <taxon>Glomeromycotina</taxon>
        <taxon>Glomeromycetes</taxon>
        <taxon>Diversisporales</taxon>
        <taxon>Gigasporaceae</taxon>
        <taxon>Racocetra</taxon>
    </lineage>
</organism>
<keyword evidence="2" id="KW-1185">Reference proteome</keyword>
<gene>
    <name evidence="1" type="ORF">RPERSI_LOCUS32602</name>
</gene>
<accession>A0ACA9SMW2</accession>
<comment type="caution">
    <text evidence="1">The sequence shown here is derived from an EMBL/GenBank/DDBJ whole genome shotgun (WGS) entry which is preliminary data.</text>
</comment>
<reference evidence="1" key="1">
    <citation type="submission" date="2021-06" db="EMBL/GenBank/DDBJ databases">
        <authorList>
            <person name="Kallberg Y."/>
            <person name="Tangrot J."/>
            <person name="Rosling A."/>
        </authorList>
    </citation>
    <scope>NUCLEOTIDE SEQUENCE</scope>
    <source>
        <strain evidence="1">MA461A</strain>
    </source>
</reference>
<protein>
    <submittedName>
        <fullName evidence="1">27584_t:CDS:1</fullName>
    </submittedName>
</protein>
<dbReference type="Proteomes" id="UP000789920">
    <property type="component" value="Unassembled WGS sequence"/>
</dbReference>
<evidence type="ECO:0000313" key="2">
    <source>
        <dbReference type="Proteomes" id="UP000789920"/>
    </source>
</evidence>
<feature type="non-terminal residue" evidence="1">
    <location>
        <position position="1"/>
    </location>
</feature>
<proteinExistence type="predicted"/>
<dbReference type="EMBL" id="CAJVQC010136826">
    <property type="protein sequence ID" value="CAG8843079.1"/>
    <property type="molecule type" value="Genomic_DNA"/>
</dbReference>
<feature type="non-terminal residue" evidence="1">
    <location>
        <position position="159"/>
    </location>
</feature>
<evidence type="ECO:0000313" key="1">
    <source>
        <dbReference type="EMBL" id="CAG8843079.1"/>
    </source>
</evidence>